<evidence type="ECO:0000256" key="1">
    <source>
        <dbReference type="ARBA" id="ARBA00022857"/>
    </source>
</evidence>
<evidence type="ECO:0000313" key="4">
    <source>
        <dbReference type="Proteomes" id="UP000198287"/>
    </source>
</evidence>
<dbReference type="Gene3D" id="3.40.50.720">
    <property type="entry name" value="NAD(P)-binding Rossmann-like Domain"/>
    <property type="match status" value="1"/>
</dbReference>
<dbReference type="PANTHER" id="PTHR43544">
    <property type="entry name" value="SHORT-CHAIN DEHYDROGENASE/REDUCTASE"/>
    <property type="match status" value="1"/>
</dbReference>
<keyword evidence="1" id="KW-0521">NADP</keyword>
<keyword evidence="2" id="KW-0560">Oxidoreductase</keyword>
<dbReference type="OrthoDB" id="5296at2759"/>
<dbReference type="OMA" id="PIYELPW"/>
<dbReference type="AlphaFoldDB" id="A0A226E3B9"/>
<dbReference type="CDD" id="cd05325">
    <property type="entry name" value="carb_red_sniffer_like_SDR_c"/>
    <property type="match status" value="1"/>
</dbReference>
<dbReference type="InterPro" id="IPR051468">
    <property type="entry name" value="Fungal_SecMetab_SDRs"/>
</dbReference>
<dbReference type="InterPro" id="IPR002347">
    <property type="entry name" value="SDR_fam"/>
</dbReference>
<proteinExistence type="predicted"/>
<comment type="caution">
    <text evidence="3">The sequence shown here is derived from an EMBL/GenBank/DDBJ whole genome shotgun (WGS) entry which is preliminary data.</text>
</comment>
<accession>A0A226E3B9</accession>
<dbReference type="PANTHER" id="PTHR43544:SF7">
    <property type="entry name" value="NADB-LER2"/>
    <property type="match status" value="1"/>
</dbReference>
<evidence type="ECO:0000256" key="2">
    <source>
        <dbReference type="ARBA" id="ARBA00023002"/>
    </source>
</evidence>
<name>A0A226E3B9_FOLCA</name>
<dbReference type="Proteomes" id="UP000198287">
    <property type="component" value="Unassembled WGS sequence"/>
</dbReference>
<keyword evidence="4" id="KW-1185">Reference proteome</keyword>
<dbReference type="SUPFAM" id="SSF51735">
    <property type="entry name" value="NAD(P)-binding Rossmann-fold domains"/>
    <property type="match status" value="1"/>
</dbReference>
<gene>
    <name evidence="3" type="ORF">Fcan01_14223</name>
</gene>
<dbReference type="GO" id="GO:0016491">
    <property type="term" value="F:oxidoreductase activity"/>
    <property type="evidence" value="ECO:0007669"/>
    <property type="project" value="UniProtKB-KW"/>
</dbReference>
<evidence type="ECO:0000313" key="3">
    <source>
        <dbReference type="EMBL" id="OXA50996.1"/>
    </source>
</evidence>
<dbReference type="EMBL" id="LNIX01000008">
    <property type="protein sequence ID" value="OXA50996.1"/>
    <property type="molecule type" value="Genomic_DNA"/>
</dbReference>
<reference evidence="3 4" key="1">
    <citation type="submission" date="2015-12" db="EMBL/GenBank/DDBJ databases">
        <title>The genome of Folsomia candida.</title>
        <authorList>
            <person name="Faddeeva A."/>
            <person name="Derks M.F."/>
            <person name="Anvar Y."/>
            <person name="Smit S."/>
            <person name="Van Straalen N."/>
            <person name="Roelofs D."/>
        </authorList>
    </citation>
    <scope>NUCLEOTIDE SEQUENCE [LARGE SCALE GENOMIC DNA]</scope>
    <source>
        <strain evidence="3 4">VU population</strain>
        <tissue evidence="3">Whole body</tissue>
    </source>
</reference>
<sequence length="234" mass="25446">MGSFPKSFLITGANRGLGFEMVKQVVAKYSPKAVFATYRDITKAEELIQLSQIHPCIKPVLMDVSNLETFASVVKQIDAEMGNSGLDVLINNAGFFIKENQSLDSITKNLVLEYLQAFLPLLEKAGNSESKKAVILTFSSRLGSIEDNQSGGYYASRTSRAASNAITKSISIDVKDKNILIAAINPGWVKTDQGGENAPLTPEESVSGILNVFENLTPSQSGLFFQYNGTIIPW</sequence>
<dbReference type="GO" id="GO:0005737">
    <property type="term" value="C:cytoplasm"/>
    <property type="evidence" value="ECO:0007669"/>
    <property type="project" value="TreeGrafter"/>
</dbReference>
<dbReference type="PRINTS" id="PR00081">
    <property type="entry name" value="GDHRDH"/>
</dbReference>
<dbReference type="InterPro" id="IPR036291">
    <property type="entry name" value="NAD(P)-bd_dom_sf"/>
</dbReference>
<organism evidence="3 4">
    <name type="scientific">Folsomia candida</name>
    <name type="common">Springtail</name>
    <dbReference type="NCBI Taxonomy" id="158441"/>
    <lineage>
        <taxon>Eukaryota</taxon>
        <taxon>Metazoa</taxon>
        <taxon>Ecdysozoa</taxon>
        <taxon>Arthropoda</taxon>
        <taxon>Hexapoda</taxon>
        <taxon>Collembola</taxon>
        <taxon>Entomobryomorpha</taxon>
        <taxon>Isotomoidea</taxon>
        <taxon>Isotomidae</taxon>
        <taxon>Proisotominae</taxon>
        <taxon>Folsomia</taxon>
    </lineage>
</organism>
<protein>
    <submittedName>
        <fullName evidence="3">C-factor</fullName>
    </submittedName>
</protein>
<dbReference type="Pfam" id="PF00106">
    <property type="entry name" value="adh_short"/>
    <property type="match status" value="1"/>
</dbReference>